<organism evidence="1 2">
    <name type="scientific">Nonomuraea zeae</name>
    <dbReference type="NCBI Taxonomy" id="1642303"/>
    <lineage>
        <taxon>Bacteria</taxon>
        <taxon>Bacillati</taxon>
        <taxon>Actinomycetota</taxon>
        <taxon>Actinomycetes</taxon>
        <taxon>Streptosporangiales</taxon>
        <taxon>Streptosporangiaceae</taxon>
        <taxon>Nonomuraea</taxon>
    </lineage>
</organism>
<protein>
    <submittedName>
        <fullName evidence="1">Uncharacterized protein</fullName>
    </submittedName>
</protein>
<proteinExistence type="predicted"/>
<gene>
    <name evidence="1" type="ORF">ETD85_57950</name>
</gene>
<evidence type="ECO:0000313" key="2">
    <source>
        <dbReference type="Proteomes" id="UP000306628"/>
    </source>
</evidence>
<dbReference type="OrthoDB" id="3528469at2"/>
<dbReference type="Proteomes" id="UP000306628">
    <property type="component" value="Unassembled WGS sequence"/>
</dbReference>
<sequence>MIDSTYSKWFRLHTQLVVDLTWCSATKIDDVLAAYGISSESTQPARFNAEDVDVLIGRLGNGTVNMNRPGSGGDLIS</sequence>
<dbReference type="AlphaFoldDB" id="A0A5S4F8Q1"/>
<dbReference type="EMBL" id="VCKX01000436">
    <property type="protein sequence ID" value="TMR12992.1"/>
    <property type="molecule type" value="Genomic_DNA"/>
</dbReference>
<keyword evidence="2" id="KW-1185">Reference proteome</keyword>
<reference evidence="1 2" key="1">
    <citation type="submission" date="2019-05" db="EMBL/GenBank/DDBJ databases">
        <title>Draft genome sequence of Nonomuraea zeae DSM 100528.</title>
        <authorList>
            <person name="Saricaoglu S."/>
            <person name="Isik K."/>
        </authorList>
    </citation>
    <scope>NUCLEOTIDE SEQUENCE [LARGE SCALE GENOMIC DNA]</scope>
    <source>
        <strain evidence="1 2">DSM 100528</strain>
    </source>
</reference>
<accession>A0A5S4F8Q1</accession>
<dbReference type="RefSeq" id="WP_138698352.1">
    <property type="nucleotide sequence ID" value="NZ_JBHSAZ010000002.1"/>
</dbReference>
<name>A0A5S4F8Q1_9ACTN</name>
<comment type="caution">
    <text evidence="1">The sequence shown here is derived from an EMBL/GenBank/DDBJ whole genome shotgun (WGS) entry which is preliminary data.</text>
</comment>
<evidence type="ECO:0000313" key="1">
    <source>
        <dbReference type="EMBL" id="TMR12992.1"/>
    </source>
</evidence>